<dbReference type="Proteomes" id="UP001249851">
    <property type="component" value="Unassembled WGS sequence"/>
</dbReference>
<evidence type="ECO:0000313" key="2">
    <source>
        <dbReference type="Proteomes" id="UP001249851"/>
    </source>
</evidence>
<dbReference type="EMBL" id="JARQWQ010000064">
    <property type="protein sequence ID" value="KAK2555224.1"/>
    <property type="molecule type" value="Genomic_DNA"/>
</dbReference>
<comment type="caution">
    <text evidence="1">The sequence shown here is derived from an EMBL/GenBank/DDBJ whole genome shotgun (WGS) entry which is preliminary data.</text>
</comment>
<name>A0AAD9Q5S5_ACRCE</name>
<protein>
    <submittedName>
        <fullName evidence="1">Uncharacterized protein</fullName>
    </submittedName>
</protein>
<evidence type="ECO:0000313" key="1">
    <source>
        <dbReference type="EMBL" id="KAK2555224.1"/>
    </source>
</evidence>
<accession>A0AAD9Q5S5</accession>
<keyword evidence="2" id="KW-1185">Reference proteome</keyword>
<reference evidence="1" key="1">
    <citation type="journal article" date="2023" name="G3 (Bethesda)">
        <title>Whole genome assembly and annotation of the endangered Caribbean coral Acropora cervicornis.</title>
        <authorList>
            <person name="Selwyn J.D."/>
            <person name="Vollmer S.V."/>
        </authorList>
    </citation>
    <scope>NUCLEOTIDE SEQUENCE</scope>
    <source>
        <strain evidence="1">K2</strain>
    </source>
</reference>
<sequence length="131" mass="15014">MTVEFRIADQPFASGGFREAFKATSDTPGFSGVTWIIKKYLKGILEDITVQMHPLARNFTSEVEKETLTEFDTTFHYKKQDERLKNSFMACLLSILTINMGTCALKMMSSATRLSILHISHIKSHRESLWY</sequence>
<dbReference type="AlphaFoldDB" id="A0AAD9Q5S5"/>
<organism evidence="1 2">
    <name type="scientific">Acropora cervicornis</name>
    <name type="common">Staghorn coral</name>
    <dbReference type="NCBI Taxonomy" id="6130"/>
    <lineage>
        <taxon>Eukaryota</taxon>
        <taxon>Metazoa</taxon>
        <taxon>Cnidaria</taxon>
        <taxon>Anthozoa</taxon>
        <taxon>Hexacorallia</taxon>
        <taxon>Scleractinia</taxon>
        <taxon>Astrocoeniina</taxon>
        <taxon>Acroporidae</taxon>
        <taxon>Acropora</taxon>
    </lineage>
</organism>
<gene>
    <name evidence="1" type="ORF">P5673_023204</name>
</gene>
<reference evidence="1" key="2">
    <citation type="journal article" date="2023" name="Science">
        <title>Genomic signatures of disease resistance in endangered staghorn corals.</title>
        <authorList>
            <person name="Vollmer S.V."/>
            <person name="Selwyn J.D."/>
            <person name="Despard B.A."/>
            <person name="Roesel C.L."/>
        </authorList>
    </citation>
    <scope>NUCLEOTIDE SEQUENCE</scope>
    <source>
        <strain evidence="1">K2</strain>
    </source>
</reference>
<proteinExistence type="predicted"/>